<comment type="subcellular location">
    <subcellularLocation>
        <location evidence="6">Cytoplasm</location>
    </subcellularLocation>
    <subcellularLocation>
        <location evidence="6">Nucleus</location>
    </subcellularLocation>
</comment>
<comment type="catalytic activity">
    <reaction evidence="6">
        <text>N(1)-methylpseudouridine(1191) in yeast 18S rRNA + S-adenosyl-L-methionine = N(1)-methyl-N(3)-[(3S)-3-amino-3-carboxypropyl]pseudouridine(1191) in yeast 18S rRNA + S-methyl-5'-thioadenosine + H(+)</text>
        <dbReference type="Rhea" id="RHEA:63300"/>
        <dbReference type="Rhea" id="RHEA-COMP:13852"/>
        <dbReference type="Rhea" id="RHEA-COMP:16309"/>
        <dbReference type="ChEBI" id="CHEBI:15378"/>
        <dbReference type="ChEBI" id="CHEBI:17509"/>
        <dbReference type="ChEBI" id="CHEBI:59789"/>
        <dbReference type="ChEBI" id="CHEBI:74890"/>
        <dbReference type="ChEBI" id="CHEBI:146234"/>
    </reaction>
</comment>
<keyword evidence="6" id="KW-0539">Nucleus</keyword>
<dbReference type="Proteomes" id="UP000324639">
    <property type="component" value="Chromosome Bgt_-01"/>
</dbReference>
<dbReference type="GO" id="GO:0106388">
    <property type="term" value="F:rRNA small subunit aminocarboxypropyltransferase activity"/>
    <property type="evidence" value="ECO:0007669"/>
    <property type="project" value="UniProtKB-EC"/>
</dbReference>
<evidence type="ECO:0000259" key="8">
    <source>
        <dbReference type="Pfam" id="PF04034"/>
    </source>
</evidence>
<dbReference type="GO" id="GO:0005634">
    <property type="term" value="C:nucleus"/>
    <property type="evidence" value="ECO:0007669"/>
    <property type="project" value="UniProtKB-SubCell"/>
</dbReference>
<keyword evidence="3 6" id="KW-0698">rRNA processing</keyword>
<dbReference type="EC" id="2.5.1.157" evidence="6"/>
<accession>A0A9X9PQM0</accession>
<feature type="binding site" evidence="6">
    <location>
        <position position="182"/>
    </location>
    <ligand>
        <name>S-adenosyl-L-methionine</name>
        <dbReference type="ChEBI" id="CHEBI:59789"/>
    </ligand>
</feature>
<dbReference type="PANTHER" id="PTHR20426:SF0">
    <property type="entry name" value="18S RRNA AMINOCARBOXYPROPYLTRANSFERASE"/>
    <property type="match status" value="1"/>
</dbReference>
<protein>
    <recommendedName>
        <fullName evidence="6">18S rRNA aminocarboxypropyltransferase</fullName>
        <ecNumber evidence="6">2.5.1.157</ecNumber>
    </recommendedName>
</protein>
<feature type="domain" description="16S/18S rRNA aminocarboxypropyltransferase Tsr3 C-terminal" evidence="8">
    <location>
        <begin position="118"/>
        <end position="244"/>
    </location>
</feature>
<comment type="similarity">
    <text evidence="6">Belongs to the TDD superfamily. TSR3 family.</text>
</comment>
<evidence type="ECO:0000256" key="1">
    <source>
        <dbReference type="ARBA" id="ARBA00022490"/>
    </source>
</evidence>
<feature type="compositionally biased region" description="Acidic residues" evidence="7">
    <location>
        <begin position="277"/>
        <end position="299"/>
    </location>
</feature>
<keyword evidence="5 6" id="KW-0949">S-adenosyl-L-methionine</keyword>
<feature type="domain" description="RNase L inhibitor RLI-like possible metal-binding" evidence="9">
    <location>
        <begin position="81"/>
        <end position="114"/>
    </location>
</feature>
<evidence type="ECO:0000313" key="11">
    <source>
        <dbReference type="Proteomes" id="UP000324639"/>
    </source>
</evidence>
<dbReference type="GO" id="GO:1904047">
    <property type="term" value="F:S-adenosyl-L-methionine binding"/>
    <property type="evidence" value="ECO:0007669"/>
    <property type="project" value="UniProtKB-UniRule"/>
</dbReference>
<evidence type="ECO:0000259" key="9">
    <source>
        <dbReference type="Pfam" id="PF04068"/>
    </source>
</evidence>
<keyword evidence="4 6" id="KW-0808">Transferase</keyword>
<evidence type="ECO:0000313" key="10">
    <source>
        <dbReference type="EMBL" id="VCU39343.1"/>
    </source>
</evidence>
<dbReference type="HAMAP" id="MF_01116">
    <property type="entry name" value="TSR3"/>
    <property type="match status" value="1"/>
</dbReference>
<dbReference type="InterPro" id="IPR007177">
    <property type="entry name" value="Tsr3_C"/>
</dbReference>
<evidence type="ECO:0000256" key="4">
    <source>
        <dbReference type="ARBA" id="ARBA00022679"/>
    </source>
</evidence>
<feature type="region of interest" description="Disordered" evidence="7">
    <location>
        <begin position="274"/>
        <end position="434"/>
    </location>
</feature>
<evidence type="ECO:0000256" key="6">
    <source>
        <dbReference type="HAMAP-Rule" id="MF_03146"/>
    </source>
</evidence>
<sequence>MSGGGAKRFNLSLPHETCKSHQTIAVNPTYQKIRGALDSSQGMVRHKKNGFSSKPGRKNNNNAPRTGVVCDGKGPSHTSFKAACWDLGHCDPKRCSGKKLMRLGLMSDLRIGQKHAGIVVSPNAKNLISPADRQIIEQFGVAVVECSWARTTEVPWTKIGGKNERLLPYLVAANNVNYGKPWHLNCAEALGAAFYICGHAEWAEEILGHFPYGKAFLEINASILKRYAACTDEIGIKNAEKAWMSKLEKEYTEQREGDELKDMWEGGNLNHRAAFSSDEDYDEDKDDDDDDDNDKDEIDGIFLGQEKVKAAPNYQDSYGSKSEEVQLDKDTSSDDEEEMAELRRRVLASKSFSNPLTLGQKKQPEKISRPVSSKHLEKKPDSDNENDDHDDDEFDNLYEASLVMGRPGKQISGRKEQPASVSFSKTITRMSRKL</sequence>
<evidence type="ECO:0000256" key="7">
    <source>
        <dbReference type="SAM" id="MobiDB-lite"/>
    </source>
</evidence>
<keyword evidence="1 6" id="KW-0963">Cytoplasm</keyword>
<feature type="compositionally biased region" description="Basic and acidic residues" evidence="7">
    <location>
        <begin position="362"/>
        <end position="382"/>
    </location>
</feature>
<dbReference type="AlphaFoldDB" id="A0A9X9PQM0"/>
<feature type="compositionally biased region" description="Polar residues" evidence="7">
    <location>
        <begin position="419"/>
        <end position="434"/>
    </location>
</feature>
<organism evidence="10 11">
    <name type="scientific">Blumeria graminis f. sp. tritici</name>
    <dbReference type="NCBI Taxonomy" id="62690"/>
    <lineage>
        <taxon>Eukaryota</taxon>
        <taxon>Fungi</taxon>
        <taxon>Dikarya</taxon>
        <taxon>Ascomycota</taxon>
        <taxon>Pezizomycotina</taxon>
        <taxon>Leotiomycetes</taxon>
        <taxon>Erysiphales</taxon>
        <taxon>Erysiphaceae</taxon>
        <taxon>Blumeria</taxon>
    </lineage>
</organism>
<feature type="binding site" evidence="6">
    <location>
        <position position="167"/>
    </location>
    <ligand>
        <name>S-adenosyl-L-methionine</name>
        <dbReference type="ChEBI" id="CHEBI:59789"/>
    </ligand>
</feature>
<evidence type="ECO:0000256" key="5">
    <source>
        <dbReference type="ARBA" id="ARBA00022691"/>
    </source>
</evidence>
<keyword evidence="2 6" id="KW-0690">Ribosome biogenesis</keyword>
<dbReference type="GO" id="GO:0005737">
    <property type="term" value="C:cytoplasm"/>
    <property type="evidence" value="ECO:0007669"/>
    <property type="project" value="UniProtKB-SubCell"/>
</dbReference>
<dbReference type="PANTHER" id="PTHR20426">
    <property type="entry name" value="RIBOSOME BIOGENESIS PROTEIN TSR3 HOMOLOG"/>
    <property type="match status" value="1"/>
</dbReference>
<name>A0A9X9PQM0_BLUGR</name>
<dbReference type="EMBL" id="LR026984">
    <property type="protein sequence ID" value="VCU39343.1"/>
    <property type="molecule type" value="Genomic_DNA"/>
</dbReference>
<evidence type="ECO:0000256" key="2">
    <source>
        <dbReference type="ARBA" id="ARBA00022517"/>
    </source>
</evidence>
<gene>
    <name evidence="6" type="primary">TSR3</name>
    <name evidence="10" type="ORF">BGT96224V316_LOCUS588</name>
</gene>
<feature type="region of interest" description="Disordered" evidence="7">
    <location>
        <begin position="42"/>
        <end position="66"/>
    </location>
</feature>
<feature type="binding site" evidence="6">
    <location>
        <position position="144"/>
    </location>
    <ligand>
        <name>S-adenosyl-L-methionine</name>
        <dbReference type="ChEBI" id="CHEBI:59789"/>
    </ligand>
</feature>
<dbReference type="GO" id="GO:0030490">
    <property type="term" value="P:maturation of SSU-rRNA"/>
    <property type="evidence" value="ECO:0007669"/>
    <property type="project" value="TreeGrafter"/>
</dbReference>
<dbReference type="InterPro" id="IPR007209">
    <property type="entry name" value="RNaseL-inhib-like_metal-bd_dom"/>
</dbReference>
<comment type="function">
    <text evidence="6">Aminocarboxypropyltransferase that catalyzes the aminocarboxypropyl transfer on pseudouridine at position 1191 (Psi1191) in 18S rRNA. It constitutes the last step in biosynthesis of the hypermodified N1-methyl-N3-(3-amino-3-carboxypropyl) pseudouridine (m1acp3-Psi) conserved in eukaryotic 18S rRNA.</text>
</comment>
<evidence type="ECO:0000256" key="3">
    <source>
        <dbReference type="ARBA" id="ARBA00022552"/>
    </source>
</evidence>
<feature type="compositionally biased region" description="Acidic residues" evidence="7">
    <location>
        <begin position="383"/>
        <end position="396"/>
    </location>
</feature>
<comment type="catalytic activity">
    <reaction evidence="6">
        <text>an N(1)-methylpseudouridine in rRNA + S-adenosyl-L-methionine = N(1)-methyl-N(3)-[(3S)-3-amino-3-carboxypropyl]pseudouridine in rRNA + S-methyl-5'-thioadenosine + H(+)</text>
        <dbReference type="Rhea" id="RHEA:63296"/>
        <dbReference type="Rhea" id="RHEA-COMP:11634"/>
        <dbReference type="Rhea" id="RHEA-COMP:16310"/>
        <dbReference type="ChEBI" id="CHEBI:15378"/>
        <dbReference type="ChEBI" id="CHEBI:17509"/>
        <dbReference type="ChEBI" id="CHEBI:59789"/>
        <dbReference type="ChEBI" id="CHEBI:74890"/>
        <dbReference type="ChEBI" id="CHEBI:146234"/>
        <dbReference type="EC" id="2.5.1.157"/>
    </reaction>
</comment>
<keyword evidence="11" id="KW-1185">Reference proteome</keyword>
<dbReference type="Pfam" id="PF04034">
    <property type="entry name" value="Ribo_biogen_C"/>
    <property type="match status" value="1"/>
</dbReference>
<dbReference type="InterPro" id="IPR022968">
    <property type="entry name" value="Tsr3-like"/>
</dbReference>
<feature type="compositionally biased region" description="Basic and acidic residues" evidence="7">
    <location>
        <begin position="321"/>
        <end position="332"/>
    </location>
</feature>
<dbReference type="GO" id="GO:0000455">
    <property type="term" value="P:enzyme-directed rRNA pseudouridine synthesis"/>
    <property type="evidence" value="ECO:0007669"/>
    <property type="project" value="UniProtKB-UniRule"/>
</dbReference>
<proteinExistence type="inferred from homology"/>
<dbReference type="Pfam" id="PF04068">
    <property type="entry name" value="Fer4_RLI"/>
    <property type="match status" value="1"/>
</dbReference>
<feature type="binding site" evidence="6">
    <location>
        <position position="96"/>
    </location>
    <ligand>
        <name>S-adenosyl-L-methionine</name>
        <dbReference type="ChEBI" id="CHEBI:59789"/>
    </ligand>
</feature>
<reference evidence="10 11" key="1">
    <citation type="submission" date="2018-08" db="EMBL/GenBank/DDBJ databases">
        <authorList>
            <person name="Muller C M."/>
        </authorList>
    </citation>
    <scope>NUCLEOTIDE SEQUENCE [LARGE SCALE GENOMIC DNA]</scope>
</reference>